<protein>
    <submittedName>
        <fullName evidence="2">Uncharacterized protein</fullName>
    </submittedName>
</protein>
<dbReference type="EMBL" id="OQ890312">
    <property type="protein sequence ID" value="WLJ25544.1"/>
    <property type="molecule type" value="Genomic_DNA"/>
</dbReference>
<reference evidence="2" key="1">
    <citation type="submission" date="2023-04" db="EMBL/GenBank/DDBJ databases">
        <title>The human skin virome in hidradenitis suppurativa patients.</title>
        <authorList>
            <person name="Jansen D."/>
        </authorList>
    </citation>
    <scope>NUCLEOTIDE SEQUENCE</scope>
    <source>
        <strain evidence="2">VC1_JansenPhageB</strain>
    </source>
</reference>
<name>A0AA49X2Y9_9VIRU</name>
<evidence type="ECO:0000256" key="1">
    <source>
        <dbReference type="SAM" id="MobiDB-lite"/>
    </source>
</evidence>
<feature type="region of interest" description="Disordered" evidence="1">
    <location>
        <begin position="51"/>
        <end position="75"/>
    </location>
</feature>
<evidence type="ECO:0000313" key="2">
    <source>
        <dbReference type="EMBL" id="WLJ25544.1"/>
    </source>
</evidence>
<organism evidence="2">
    <name type="scientific">Actinobacteria phage HS02</name>
    <dbReference type="NCBI Taxonomy" id="3056388"/>
    <lineage>
        <taxon>Viruses</taxon>
    </lineage>
</organism>
<proteinExistence type="predicted"/>
<accession>A0AA49X2Y9</accession>
<feature type="compositionally biased region" description="Basic residues" evidence="1">
    <location>
        <begin position="60"/>
        <end position="75"/>
    </location>
</feature>
<sequence>MGTAKVQAKVNERAAKISGRIRRDLNRAGVDATVSVREYAHANGRYGVNVMGNASDKDSRKAKRIARRAGRSVRR</sequence>